<dbReference type="GO" id="GO:0005788">
    <property type="term" value="C:endoplasmic reticulum lumen"/>
    <property type="evidence" value="ECO:0007669"/>
    <property type="project" value="UniProtKB-SubCell"/>
</dbReference>
<evidence type="ECO:0000256" key="2">
    <source>
        <dbReference type="ARBA" id="ARBA00004319"/>
    </source>
</evidence>
<dbReference type="Pfam" id="PF18404">
    <property type="entry name" value="Glyco_transf_24"/>
    <property type="match status" value="1"/>
</dbReference>
<feature type="region of interest" description="Disordered" evidence="12">
    <location>
        <begin position="161"/>
        <end position="183"/>
    </location>
</feature>
<evidence type="ECO:0000256" key="5">
    <source>
        <dbReference type="ARBA" id="ARBA00022676"/>
    </source>
</evidence>
<evidence type="ECO:0000256" key="10">
    <source>
        <dbReference type="ARBA" id="ARBA00045874"/>
    </source>
</evidence>
<comment type="catalytic activity">
    <reaction evidence="11">
        <text>N(4)-(alpha-D-Man-(1-&gt;2)-alpha-D-Man-(1-&gt;2)-alpha-D-Man-(1-&gt;3)-[alpha-D-Man-(1-&gt;2)-alpha-D-Man-(1-&gt;3)-[alpha-D-Man-(1-&gt;2)-alpha-D-Man-(1-&gt;6)]-alpha-D-Man-(1-&gt;6)]-beta-D-Man-(1-&gt;4)-beta-D-GlcNAc-(1-&gt;4)-beta-D-GlcNAc)-L-asparaginyl-[protein] (N-glucan mannose isomer 9A1,2,3B1,2,3) + UDP-alpha-D-glucose = N(4)-(alpha-D-Glc-(1-&gt;3)-alpha-D-Man-(1-&gt;2)-alpha-D-Man-(1-&gt;2)-alpha-D-Man-(1-&gt;3)-[alpha-D-Man-(1-&gt;2)-alpha-D-Man-(1-&gt;3)-[alpha-D-Man-(1-&gt;2)-alpha-D-Man-(1-&gt;6)]-alpha-D-Man-(1-&gt;6)]-beta-D-Man-(1-&gt;4)-beta-D-GlcNAc-(1-&gt;4)-beta-D-GlcNAc)-L-asparaginyl-[protein] + UDP + H(+)</text>
        <dbReference type="Rhea" id="RHEA:61304"/>
        <dbReference type="Rhea" id="RHEA-COMP:14356"/>
        <dbReference type="Rhea" id="RHEA-COMP:14357"/>
        <dbReference type="ChEBI" id="CHEBI:15378"/>
        <dbReference type="ChEBI" id="CHEBI:58223"/>
        <dbReference type="ChEBI" id="CHEBI:58885"/>
        <dbReference type="ChEBI" id="CHEBI:59080"/>
        <dbReference type="ChEBI" id="CHEBI:139493"/>
    </reaction>
</comment>
<feature type="region of interest" description="Disordered" evidence="12">
    <location>
        <begin position="478"/>
        <end position="500"/>
    </location>
</feature>
<feature type="compositionally biased region" description="Low complexity" evidence="12">
    <location>
        <begin position="478"/>
        <end position="488"/>
    </location>
</feature>
<keyword evidence="7" id="KW-0732">Signal</keyword>
<feature type="compositionally biased region" description="Polar residues" evidence="12">
    <location>
        <begin position="162"/>
        <end position="171"/>
    </location>
</feature>
<dbReference type="Proteomes" id="UP000887574">
    <property type="component" value="Unplaced"/>
</dbReference>
<sequence>MKEEPRFNTQGRLLSPSVSFKDLPAKQLLTLNVIAPNSWMVQPVYAEYDLDNIIMKNTNKDVVSRFELVHILLEGHCFDEASGNPPEACNISWVLKARPIAMTPLSLDTEVAGGKSKEIYEIKSCTEAESHTHDQANVLIDSFMGKTVRIRVAKRPGMENRNLLNADSNAGDTAPIEDEEEGDGNSIWSTISSKLTGGEKHEKINIFSLASGHLYERFIKIMMLSVIKNTKHPVKFWLLNNYLSPNFREVLPKMAEKYGFEFELIEYKWPRWLHQQTEKQRIMWGYKILFLDVLFPLDVKKIIFVDADQVIRADMMELMNLDLGGAPYGYAPFCESRTTMDGFRFWKQGYWANHLAGRKYHISALYVVDLAKFRQIAAGDRLRGQYQGLSSDPNSLSNLDQDLPNNMIHQVRIKTLPQEWLWCETWCDDSSKKEAKTIDLCNNPQTKEPKLDSAMRIIPEWTEYDNEIRSLLRAINSSTTNIPSSTPTEAGENEQHGGEL</sequence>
<evidence type="ECO:0000256" key="6">
    <source>
        <dbReference type="ARBA" id="ARBA00022679"/>
    </source>
</evidence>
<dbReference type="CDD" id="cd06432">
    <property type="entry name" value="GT8_HUGT1_C_like"/>
    <property type="match status" value="1"/>
</dbReference>
<keyword evidence="6" id="KW-0808">Transferase</keyword>
<dbReference type="GO" id="GO:0051082">
    <property type="term" value="F:unfolded protein binding"/>
    <property type="evidence" value="ECO:0007669"/>
    <property type="project" value="TreeGrafter"/>
</dbReference>
<dbReference type="PANTHER" id="PTHR11226">
    <property type="entry name" value="UDP-GLUCOSE GLYCOPROTEIN:GLUCOSYLTRANSFERASE"/>
    <property type="match status" value="1"/>
</dbReference>
<dbReference type="Pfam" id="PF06427">
    <property type="entry name" value="UDP-g_GGTase"/>
    <property type="match status" value="1"/>
</dbReference>
<keyword evidence="5" id="KW-0328">Glycosyltransferase</keyword>
<dbReference type="InterPro" id="IPR040497">
    <property type="entry name" value="Glyco_transf_24"/>
</dbReference>
<evidence type="ECO:0000313" key="15">
    <source>
        <dbReference type="WBParaSite" id="jg12645"/>
    </source>
</evidence>
<protein>
    <submittedName>
        <fullName evidence="15">Glucosyltransferase 24 catalytic domain-containing protein</fullName>
    </submittedName>
</protein>
<evidence type="ECO:0000313" key="14">
    <source>
        <dbReference type="Proteomes" id="UP000887574"/>
    </source>
</evidence>
<dbReference type="WBParaSite" id="jg12645">
    <property type="protein sequence ID" value="jg12645"/>
    <property type="gene ID" value="jg12645"/>
</dbReference>
<evidence type="ECO:0000256" key="4">
    <source>
        <dbReference type="ARBA" id="ARBA00006351"/>
    </source>
</evidence>
<organism evidence="14 15">
    <name type="scientific">Ditylenchus dipsaci</name>
    <dbReference type="NCBI Taxonomy" id="166011"/>
    <lineage>
        <taxon>Eukaryota</taxon>
        <taxon>Metazoa</taxon>
        <taxon>Ecdysozoa</taxon>
        <taxon>Nematoda</taxon>
        <taxon>Chromadorea</taxon>
        <taxon>Rhabditida</taxon>
        <taxon>Tylenchina</taxon>
        <taxon>Tylenchomorpha</taxon>
        <taxon>Sphaerularioidea</taxon>
        <taxon>Anguinidae</taxon>
        <taxon>Anguininae</taxon>
        <taxon>Ditylenchus</taxon>
    </lineage>
</organism>
<name>A0A915CU59_9BILA</name>
<accession>A0A915CU59</accession>
<dbReference type="GO" id="GO:0003980">
    <property type="term" value="F:UDP-glucose:glycoprotein glucosyltransferase activity"/>
    <property type="evidence" value="ECO:0007669"/>
    <property type="project" value="InterPro"/>
</dbReference>
<dbReference type="GO" id="GO:0036503">
    <property type="term" value="P:ERAD pathway"/>
    <property type="evidence" value="ECO:0007669"/>
    <property type="project" value="TreeGrafter"/>
</dbReference>
<keyword evidence="14" id="KW-1185">Reference proteome</keyword>
<comment type="function">
    <text evidence="10">Recognizes glycoproteins with minor folding defects. Reglucosylates single N-glycans near the misfolded part of the protein, thus providing quality control for protein folding in the endoplasmic reticulum. Reglucosylated proteins are recognized by calreticulin for recycling to the endoplasmic reticulum and refolding or degradation.</text>
</comment>
<dbReference type="GO" id="GO:0018279">
    <property type="term" value="P:protein N-linked glycosylation via asparagine"/>
    <property type="evidence" value="ECO:0007669"/>
    <property type="project" value="TreeGrafter"/>
</dbReference>
<evidence type="ECO:0000259" key="13">
    <source>
        <dbReference type="Pfam" id="PF18404"/>
    </source>
</evidence>
<dbReference type="InterPro" id="IPR029044">
    <property type="entry name" value="Nucleotide-diphossugar_trans"/>
</dbReference>
<dbReference type="Gene3D" id="3.90.550.10">
    <property type="entry name" value="Spore Coat Polysaccharide Biosynthesis Protein SpsA, Chain A"/>
    <property type="match status" value="1"/>
</dbReference>
<evidence type="ECO:0000256" key="7">
    <source>
        <dbReference type="ARBA" id="ARBA00022729"/>
    </source>
</evidence>
<comment type="subcellular location">
    <subcellularLocation>
        <location evidence="2">Endoplasmic reticulum lumen</location>
    </subcellularLocation>
</comment>
<evidence type="ECO:0000256" key="1">
    <source>
        <dbReference type="ARBA" id="ARBA00001913"/>
    </source>
</evidence>
<evidence type="ECO:0000256" key="8">
    <source>
        <dbReference type="ARBA" id="ARBA00022824"/>
    </source>
</evidence>
<comment type="similarity">
    <text evidence="4">Belongs to the glycosyltransferase 8 family.</text>
</comment>
<keyword evidence="8" id="KW-0256">Endoplasmic reticulum</keyword>
<dbReference type="PANTHER" id="PTHR11226:SF0">
    <property type="entry name" value="UDP-GLUCOSE:GLYCOPROTEIN GLUCOSYLTRANSFERASE"/>
    <property type="match status" value="1"/>
</dbReference>
<evidence type="ECO:0000256" key="3">
    <source>
        <dbReference type="ARBA" id="ARBA00004922"/>
    </source>
</evidence>
<dbReference type="AlphaFoldDB" id="A0A915CU59"/>
<evidence type="ECO:0000256" key="11">
    <source>
        <dbReference type="ARBA" id="ARBA00048456"/>
    </source>
</evidence>
<dbReference type="SUPFAM" id="SSF53448">
    <property type="entry name" value="Nucleotide-diphospho-sugar transferases"/>
    <property type="match status" value="1"/>
</dbReference>
<comment type="pathway">
    <text evidence="3">Protein modification; protein glycosylation.</text>
</comment>
<keyword evidence="9" id="KW-0325">Glycoprotein</keyword>
<dbReference type="FunFam" id="3.90.550.10:FF:000004">
    <property type="entry name" value="UDP-glucose glycoprotein glucosyltransferase 1"/>
    <property type="match status" value="1"/>
</dbReference>
<evidence type="ECO:0000256" key="12">
    <source>
        <dbReference type="SAM" id="MobiDB-lite"/>
    </source>
</evidence>
<evidence type="ECO:0000256" key="9">
    <source>
        <dbReference type="ARBA" id="ARBA00023180"/>
    </source>
</evidence>
<proteinExistence type="inferred from homology"/>
<comment type="cofactor">
    <cofactor evidence="1">
        <name>Ca(2+)</name>
        <dbReference type="ChEBI" id="CHEBI:29108"/>
    </cofactor>
</comment>
<feature type="domain" description="Glucosyltransferase 24 catalytic" evidence="13">
    <location>
        <begin position="204"/>
        <end position="470"/>
    </location>
</feature>
<dbReference type="InterPro" id="IPR009448">
    <property type="entry name" value="UDP-g_GGtrans"/>
</dbReference>
<reference evidence="15" key="1">
    <citation type="submission" date="2022-11" db="UniProtKB">
        <authorList>
            <consortium name="WormBaseParasite"/>
        </authorList>
    </citation>
    <scope>IDENTIFICATION</scope>
</reference>